<accession>M5G3J1</accession>
<feature type="domain" description="Non-haem dioxygenase N-terminal" evidence="3">
    <location>
        <begin position="7"/>
        <end position="136"/>
    </location>
</feature>
<dbReference type="InterPro" id="IPR050231">
    <property type="entry name" value="Iron_ascorbate_oxido_reductase"/>
</dbReference>
<protein>
    <submittedName>
        <fullName evidence="4">Clavaminate synthase-like protein</fullName>
    </submittedName>
</protein>
<evidence type="ECO:0000259" key="3">
    <source>
        <dbReference type="Pfam" id="PF14226"/>
    </source>
</evidence>
<dbReference type="HOGENOM" id="CLU_010119_6_0_1"/>
<evidence type="ECO:0000313" key="5">
    <source>
        <dbReference type="Proteomes" id="UP000030653"/>
    </source>
</evidence>
<evidence type="ECO:0000313" key="4">
    <source>
        <dbReference type="EMBL" id="EJU03244.1"/>
    </source>
</evidence>
<feature type="domain" description="Isopenicillin N synthase-like Fe(2+) 2OG dioxygenase" evidence="2">
    <location>
        <begin position="268"/>
        <end position="321"/>
    </location>
</feature>
<feature type="region of interest" description="Disordered" evidence="1">
    <location>
        <begin position="113"/>
        <end position="134"/>
    </location>
</feature>
<evidence type="ECO:0000259" key="2">
    <source>
        <dbReference type="Pfam" id="PF03171"/>
    </source>
</evidence>
<keyword evidence="5" id="KW-1185">Reference proteome</keyword>
<dbReference type="GeneID" id="63690064"/>
<dbReference type="STRING" id="1858805.M5G3J1"/>
<evidence type="ECO:0000256" key="1">
    <source>
        <dbReference type="SAM" id="MobiDB-lite"/>
    </source>
</evidence>
<organism evidence="4 5">
    <name type="scientific">Dacryopinax primogenitus (strain DJM 731)</name>
    <name type="common">Brown rot fungus</name>
    <dbReference type="NCBI Taxonomy" id="1858805"/>
    <lineage>
        <taxon>Eukaryota</taxon>
        <taxon>Fungi</taxon>
        <taxon>Dikarya</taxon>
        <taxon>Basidiomycota</taxon>
        <taxon>Agaricomycotina</taxon>
        <taxon>Dacrymycetes</taxon>
        <taxon>Dacrymycetales</taxon>
        <taxon>Dacrymycetaceae</taxon>
        <taxon>Dacryopinax</taxon>
    </lineage>
</organism>
<dbReference type="Pfam" id="PF03171">
    <property type="entry name" value="2OG-FeII_Oxy"/>
    <property type="match status" value="1"/>
</dbReference>
<dbReference type="InterPro" id="IPR027443">
    <property type="entry name" value="IPNS-like_sf"/>
</dbReference>
<dbReference type="Proteomes" id="UP000030653">
    <property type="component" value="Unassembled WGS sequence"/>
</dbReference>
<dbReference type="OMA" id="DESFWVM"/>
<dbReference type="PANTHER" id="PTHR47990">
    <property type="entry name" value="2-OXOGLUTARATE (2OG) AND FE(II)-DEPENDENT OXYGENASE SUPERFAMILY PROTEIN-RELATED"/>
    <property type="match status" value="1"/>
</dbReference>
<dbReference type="AlphaFoldDB" id="M5G3J1"/>
<dbReference type="EMBL" id="JH795860">
    <property type="protein sequence ID" value="EJU03244.1"/>
    <property type="molecule type" value="Genomic_DNA"/>
</dbReference>
<sequence length="389" mass="43719">VMSLPIIPLLPLLPLSEPIERLATAKRLHDACITYGFFYLDLTGFATNEETEELRSLVQQFFDLPLDEKEKIWLGNGDWARGYQKLNENVTRGKPDAHEALDFYAPSPFYPSPPATPGAPEQAGVRPLSGENQWPPDPRFRERFERWVGRMKELGLIVMEAMALGLQLTPSEWASLRRQVENSFWVLRVIGYPPLPSGHDGFSCGSHKDYGCLTFLWADKTQGALQVFLPEPASSASISAHTGLATPTISESEHPRERMDLGPAIENGVRGTWISADPVERCIVCNIGEMWEIWTRGLYRSTLHRVLHQRGNYRIPFFYEPAFDALVSPLTGVDRLLSSLRDSADQQSEAYARVLLAEKTVYKPVIYGEFLMRKVGGNFDKSGDGGGRY</sequence>
<gene>
    <name evidence="4" type="ORF">DACRYDRAFT_50679</name>
</gene>
<reference evidence="4 5" key="1">
    <citation type="journal article" date="2012" name="Science">
        <title>The Paleozoic origin of enzymatic lignin decomposition reconstructed from 31 fungal genomes.</title>
        <authorList>
            <person name="Floudas D."/>
            <person name="Binder M."/>
            <person name="Riley R."/>
            <person name="Barry K."/>
            <person name="Blanchette R.A."/>
            <person name="Henrissat B."/>
            <person name="Martinez A.T."/>
            <person name="Otillar R."/>
            <person name="Spatafora J.W."/>
            <person name="Yadav J.S."/>
            <person name="Aerts A."/>
            <person name="Benoit I."/>
            <person name="Boyd A."/>
            <person name="Carlson A."/>
            <person name="Copeland A."/>
            <person name="Coutinho P.M."/>
            <person name="de Vries R.P."/>
            <person name="Ferreira P."/>
            <person name="Findley K."/>
            <person name="Foster B."/>
            <person name="Gaskell J."/>
            <person name="Glotzer D."/>
            <person name="Gorecki P."/>
            <person name="Heitman J."/>
            <person name="Hesse C."/>
            <person name="Hori C."/>
            <person name="Igarashi K."/>
            <person name="Jurgens J.A."/>
            <person name="Kallen N."/>
            <person name="Kersten P."/>
            <person name="Kohler A."/>
            <person name="Kuees U."/>
            <person name="Kumar T.K.A."/>
            <person name="Kuo A."/>
            <person name="LaButti K."/>
            <person name="Larrondo L.F."/>
            <person name="Lindquist E."/>
            <person name="Ling A."/>
            <person name="Lombard V."/>
            <person name="Lucas S."/>
            <person name="Lundell T."/>
            <person name="Martin R."/>
            <person name="McLaughlin D.J."/>
            <person name="Morgenstern I."/>
            <person name="Morin E."/>
            <person name="Murat C."/>
            <person name="Nagy L.G."/>
            <person name="Nolan M."/>
            <person name="Ohm R.A."/>
            <person name="Patyshakuliyeva A."/>
            <person name="Rokas A."/>
            <person name="Ruiz-Duenas F.J."/>
            <person name="Sabat G."/>
            <person name="Salamov A."/>
            <person name="Samejima M."/>
            <person name="Schmutz J."/>
            <person name="Slot J.C."/>
            <person name="St John F."/>
            <person name="Stenlid J."/>
            <person name="Sun H."/>
            <person name="Sun S."/>
            <person name="Syed K."/>
            <person name="Tsang A."/>
            <person name="Wiebenga A."/>
            <person name="Young D."/>
            <person name="Pisabarro A."/>
            <person name="Eastwood D.C."/>
            <person name="Martin F."/>
            <person name="Cullen D."/>
            <person name="Grigoriev I.V."/>
            <person name="Hibbett D.S."/>
        </authorList>
    </citation>
    <scope>NUCLEOTIDE SEQUENCE [LARGE SCALE GENOMIC DNA]</scope>
    <source>
        <strain evidence="4 5">DJM-731 SS1</strain>
    </source>
</reference>
<dbReference type="Pfam" id="PF14226">
    <property type="entry name" value="DIOX_N"/>
    <property type="match status" value="1"/>
</dbReference>
<proteinExistence type="predicted"/>
<dbReference type="SUPFAM" id="SSF51197">
    <property type="entry name" value="Clavaminate synthase-like"/>
    <property type="match status" value="1"/>
</dbReference>
<dbReference type="InterPro" id="IPR044861">
    <property type="entry name" value="IPNS-like_FE2OG_OXY"/>
</dbReference>
<feature type="non-terminal residue" evidence="4">
    <location>
        <position position="389"/>
    </location>
</feature>
<dbReference type="OrthoDB" id="288590at2759"/>
<dbReference type="RefSeq" id="XP_040630138.1">
    <property type="nucleotide sequence ID" value="XM_040775002.1"/>
</dbReference>
<dbReference type="Gene3D" id="2.60.120.330">
    <property type="entry name" value="B-lactam Antibiotic, Isopenicillin N Synthase, Chain"/>
    <property type="match status" value="1"/>
</dbReference>
<name>M5G3J1_DACPD</name>
<dbReference type="InterPro" id="IPR026992">
    <property type="entry name" value="DIOX_N"/>
</dbReference>